<dbReference type="EMBL" id="KV407462">
    <property type="protein sequence ID" value="KZF20661.1"/>
    <property type="molecule type" value="Genomic_DNA"/>
</dbReference>
<dbReference type="GeneID" id="28896377"/>
<organism evidence="1 2">
    <name type="scientific">Xylona heveae (strain CBS 132557 / TC161)</name>
    <dbReference type="NCBI Taxonomy" id="1328760"/>
    <lineage>
        <taxon>Eukaryota</taxon>
        <taxon>Fungi</taxon>
        <taxon>Dikarya</taxon>
        <taxon>Ascomycota</taxon>
        <taxon>Pezizomycotina</taxon>
        <taxon>Xylonomycetes</taxon>
        <taxon>Xylonales</taxon>
        <taxon>Xylonaceae</taxon>
        <taxon>Xylona</taxon>
    </lineage>
</organism>
<accession>A0A165F524</accession>
<protein>
    <submittedName>
        <fullName evidence="1">Uncharacterized protein</fullName>
    </submittedName>
</protein>
<dbReference type="RefSeq" id="XP_018186216.1">
    <property type="nucleotide sequence ID" value="XM_018331240.1"/>
</dbReference>
<dbReference type="AlphaFoldDB" id="A0A165F524"/>
<proteinExistence type="predicted"/>
<reference evidence="1 2" key="1">
    <citation type="journal article" date="2016" name="Fungal Biol.">
        <title>The genome of Xylona heveae provides a window into fungal endophytism.</title>
        <authorList>
            <person name="Gazis R."/>
            <person name="Kuo A."/>
            <person name="Riley R."/>
            <person name="LaButti K."/>
            <person name="Lipzen A."/>
            <person name="Lin J."/>
            <person name="Amirebrahimi M."/>
            <person name="Hesse C.N."/>
            <person name="Spatafora J.W."/>
            <person name="Henrissat B."/>
            <person name="Hainaut M."/>
            <person name="Grigoriev I.V."/>
            <person name="Hibbett D.S."/>
        </authorList>
    </citation>
    <scope>NUCLEOTIDE SEQUENCE [LARGE SCALE GENOMIC DNA]</scope>
    <source>
        <strain evidence="1 2">TC161</strain>
    </source>
</reference>
<evidence type="ECO:0000313" key="2">
    <source>
        <dbReference type="Proteomes" id="UP000076632"/>
    </source>
</evidence>
<dbReference type="InParanoid" id="A0A165F524"/>
<keyword evidence="2" id="KW-1185">Reference proteome</keyword>
<sequence length="289" mass="32475">MADAFKQFFMQSESYLLGLFNKFMKNKMETDKNTAVNKLAKTKESSMVVKPFEETFQIYIEEVKAVEDLQTVKPQKAADKPLSTVEKPPLSTVNKPSTTLSIVDKPPITLSLSMADEPPTTPTMVVSATDNDKLEKEIYNAWQKNPDKKPGIKTNDTVKAKEYRHLSMLPSYFYFALTTKSVLPTLPPVAIVPSVQPKTNSSIIKVPYSIFISQPGNKNIAFLRAKIVSSSYTYTTMDTGGKITKEEEVTFFSNTTTREVHLKLIERAMEAYKLWNKQGLLGSRMLSSS</sequence>
<evidence type="ECO:0000313" key="1">
    <source>
        <dbReference type="EMBL" id="KZF20661.1"/>
    </source>
</evidence>
<name>A0A165F524_XYLHT</name>
<dbReference type="Proteomes" id="UP000076632">
    <property type="component" value="Unassembled WGS sequence"/>
</dbReference>
<gene>
    <name evidence="1" type="ORF">L228DRAFT_240432</name>
</gene>